<dbReference type="Pfam" id="PF02118">
    <property type="entry name" value="Srg"/>
    <property type="match status" value="1"/>
</dbReference>
<evidence type="ECO:0000256" key="1">
    <source>
        <dbReference type="ARBA" id="ARBA00004141"/>
    </source>
</evidence>
<keyword evidence="4 6" id="KW-1133">Transmembrane helix</keyword>
<keyword evidence="5 6" id="KW-0472">Membrane</keyword>
<dbReference type="PRINTS" id="PR00698">
    <property type="entry name" value="TMPROTEINSRG"/>
</dbReference>
<evidence type="ECO:0000313" key="7">
    <source>
        <dbReference type="EMBL" id="EPB73964.1"/>
    </source>
</evidence>
<evidence type="ECO:0000256" key="3">
    <source>
        <dbReference type="ARBA" id="ARBA00022692"/>
    </source>
</evidence>
<dbReference type="PANTHER" id="PTHR31627">
    <property type="entry name" value="SERPENTINE RECEPTOR CLASS GAMMA-RELATED"/>
    <property type="match status" value="1"/>
</dbReference>
<comment type="similarity">
    <text evidence="2 6">Belongs to the nematode receptor-like protein srg family.</text>
</comment>
<proteinExistence type="inferred from homology"/>
<feature type="transmembrane region" description="Helical" evidence="6">
    <location>
        <begin position="163"/>
        <end position="181"/>
    </location>
</feature>
<evidence type="ECO:0000256" key="6">
    <source>
        <dbReference type="RuleBase" id="RU280813"/>
    </source>
</evidence>
<dbReference type="InterPro" id="IPR000609">
    <property type="entry name" value="7TM_GPCR_serpentine_rcpt_Srg"/>
</dbReference>
<dbReference type="PANTHER" id="PTHR31627:SF43">
    <property type="entry name" value="SERPENTINE RECEPTOR CLASS GAMMA-15"/>
    <property type="match status" value="1"/>
</dbReference>
<feature type="transmembrane region" description="Helical" evidence="6">
    <location>
        <begin position="57"/>
        <end position="76"/>
    </location>
</feature>
<evidence type="ECO:0000313" key="8">
    <source>
        <dbReference type="Proteomes" id="UP000054495"/>
    </source>
</evidence>
<evidence type="ECO:0000256" key="2">
    <source>
        <dbReference type="ARBA" id="ARBA00005692"/>
    </source>
</evidence>
<dbReference type="GO" id="GO:0016020">
    <property type="term" value="C:membrane"/>
    <property type="evidence" value="ECO:0007669"/>
    <property type="project" value="UniProtKB-SubCell"/>
</dbReference>
<sequence>MVSNLTLAACDDAKYELVKQLLYFVPLTYGIPTVILYLNIVAVIFSRRERAIKAAFFKIYAVSSLVMVVEWCWDMTTTRFIAIGYFCRELLSFWGDPNYVLAPVQFVMTYTRHASFYAATIISINRMTAVLWPTSAVLASLFLSMHVLYTAYRCGLDLGKTPFAYFVFNICSALVDIVVSAPDESFSVSLFTGRINHSIREVSAKPLGKSCFCQIKKDL</sequence>
<accession>A0A0D6LQ18</accession>
<reference evidence="7 8" key="1">
    <citation type="submission" date="2013-05" db="EMBL/GenBank/DDBJ databases">
        <title>Draft genome of the parasitic nematode Anyclostoma ceylanicum.</title>
        <authorList>
            <person name="Mitreva M."/>
        </authorList>
    </citation>
    <scope>NUCLEOTIDE SEQUENCE [LARGE SCALE GENOMIC DNA]</scope>
</reference>
<protein>
    <recommendedName>
        <fullName evidence="6">Serpentine receptor class gamma</fullName>
    </recommendedName>
</protein>
<dbReference type="AlphaFoldDB" id="A0A0D6LQ18"/>
<evidence type="ECO:0000256" key="5">
    <source>
        <dbReference type="ARBA" id="ARBA00023136"/>
    </source>
</evidence>
<feature type="transmembrane region" description="Helical" evidence="6">
    <location>
        <begin position="21"/>
        <end position="45"/>
    </location>
</feature>
<dbReference type="GO" id="GO:0004888">
    <property type="term" value="F:transmembrane signaling receptor activity"/>
    <property type="evidence" value="ECO:0007669"/>
    <property type="project" value="InterPro"/>
</dbReference>
<dbReference type="GO" id="GO:0007606">
    <property type="term" value="P:sensory perception of chemical stimulus"/>
    <property type="evidence" value="ECO:0007669"/>
    <property type="project" value="UniProtKB-UniRule"/>
</dbReference>
<comment type="subcellular location">
    <subcellularLocation>
        <location evidence="1">Membrane</location>
        <topology evidence="1">Multi-pass membrane protein</topology>
    </subcellularLocation>
</comment>
<keyword evidence="3 6" id="KW-0812">Transmembrane</keyword>
<evidence type="ECO:0000256" key="4">
    <source>
        <dbReference type="ARBA" id="ARBA00022989"/>
    </source>
</evidence>
<dbReference type="EMBL" id="KE124963">
    <property type="protein sequence ID" value="EPB73964.1"/>
    <property type="molecule type" value="Genomic_DNA"/>
</dbReference>
<organism evidence="7 8">
    <name type="scientific">Ancylostoma ceylanicum</name>
    <dbReference type="NCBI Taxonomy" id="53326"/>
    <lineage>
        <taxon>Eukaryota</taxon>
        <taxon>Metazoa</taxon>
        <taxon>Ecdysozoa</taxon>
        <taxon>Nematoda</taxon>
        <taxon>Chromadorea</taxon>
        <taxon>Rhabditida</taxon>
        <taxon>Rhabditina</taxon>
        <taxon>Rhabditomorpha</taxon>
        <taxon>Strongyloidea</taxon>
        <taxon>Ancylostomatidae</taxon>
        <taxon>Ancylostomatinae</taxon>
        <taxon>Ancylostoma</taxon>
    </lineage>
</organism>
<feature type="transmembrane region" description="Helical" evidence="6">
    <location>
        <begin position="130"/>
        <end position="151"/>
    </location>
</feature>
<dbReference type="Proteomes" id="UP000054495">
    <property type="component" value="Unassembled WGS sequence"/>
</dbReference>
<name>A0A0D6LQ18_9BILA</name>
<comment type="caution">
    <text evidence="6">Lacks conserved residue(s) required for the propagation of feature annotation.</text>
</comment>
<keyword evidence="8" id="KW-1185">Reference proteome</keyword>
<gene>
    <name evidence="7" type="ORF">ANCCEY_06973</name>
</gene>
<dbReference type="InterPro" id="IPR051119">
    <property type="entry name" value="Nematode_SR-like"/>
</dbReference>